<dbReference type="RefSeq" id="WP_254094370.1">
    <property type="nucleotide sequence ID" value="NZ_JAHESC010000079.1"/>
</dbReference>
<comment type="caution">
    <text evidence="1">The sequence shown here is derived from an EMBL/GenBank/DDBJ whole genome shotgun (WGS) entry which is preliminary data.</text>
</comment>
<dbReference type="Pfam" id="PF02566">
    <property type="entry name" value="OsmC"/>
    <property type="match status" value="1"/>
</dbReference>
<keyword evidence="2" id="KW-1185">Reference proteome</keyword>
<organism evidence="1 2">
    <name type="scientific">Dawidia soli</name>
    <dbReference type="NCBI Taxonomy" id="2782352"/>
    <lineage>
        <taxon>Bacteria</taxon>
        <taxon>Pseudomonadati</taxon>
        <taxon>Bacteroidota</taxon>
        <taxon>Cytophagia</taxon>
        <taxon>Cytophagales</taxon>
        <taxon>Chryseotaleaceae</taxon>
        <taxon>Dawidia</taxon>
    </lineage>
</organism>
<sequence length="137" mass="15246">MIPEKTAVATIGTDSYYTALESTVHTLHADEPVENGGTDRGPTPHDFLRMSLASCTAITLRMYANRKSFAVQQIQVKVRSEQVDNKTIFYRDVVITGNLDEAQRKRMLQIANACPVHKTLTNPIEIQTDLSATAPRE</sequence>
<dbReference type="PANTHER" id="PTHR39624">
    <property type="entry name" value="PROTEIN INVOLVED IN RIMO-MEDIATED BETA-METHYLTHIOLATION OF RIBOSOMAL PROTEIN S12 YCAO"/>
    <property type="match status" value="1"/>
</dbReference>
<proteinExistence type="predicted"/>
<gene>
    <name evidence="1" type="ORF">KK078_29225</name>
</gene>
<dbReference type="InterPro" id="IPR036102">
    <property type="entry name" value="OsmC/Ohrsf"/>
</dbReference>
<name>A0AAP2GGJ8_9BACT</name>
<protein>
    <submittedName>
        <fullName evidence="1">OsmC family protein</fullName>
    </submittedName>
</protein>
<dbReference type="InterPro" id="IPR003718">
    <property type="entry name" value="OsmC/Ohr_fam"/>
</dbReference>
<dbReference type="SUPFAM" id="SSF82784">
    <property type="entry name" value="OsmC-like"/>
    <property type="match status" value="1"/>
</dbReference>
<dbReference type="EMBL" id="JAHESC010000079">
    <property type="protein sequence ID" value="MBT1690682.1"/>
    <property type="molecule type" value="Genomic_DNA"/>
</dbReference>
<accession>A0AAP2GGJ8</accession>
<dbReference type="InterPro" id="IPR015946">
    <property type="entry name" value="KH_dom-like_a/b"/>
</dbReference>
<reference evidence="1 2" key="1">
    <citation type="submission" date="2021-05" db="EMBL/GenBank/DDBJ databases">
        <title>A Polyphasic approach of four new species of the genus Ohtaekwangia: Ohtaekwangia histidinii sp. nov., Ohtaekwangia cretensis sp. nov., Ohtaekwangia indiensis sp. nov., Ohtaekwangia reichenbachii sp. nov. from diverse environment.</title>
        <authorList>
            <person name="Octaviana S."/>
        </authorList>
    </citation>
    <scope>NUCLEOTIDE SEQUENCE [LARGE SCALE GENOMIC DNA]</scope>
    <source>
        <strain evidence="1 2">PWU37</strain>
    </source>
</reference>
<dbReference type="AlphaFoldDB" id="A0AAP2GGJ8"/>
<dbReference type="Proteomes" id="UP001319180">
    <property type="component" value="Unassembled WGS sequence"/>
</dbReference>
<evidence type="ECO:0000313" key="2">
    <source>
        <dbReference type="Proteomes" id="UP001319180"/>
    </source>
</evidence>
<dbReference type="PANTHER" id="PTHR39624:SF2">
    <property type="entry name" value="OSMC-LIKE PROTEIN"/>
    <property type="match status" value="1"/>
</dbReference>
<dbReference type="Gene3D" id="3.30.300.20">
    <property type="match status" value="1"/>
</dbReference>
<evidence type="ECO:0000313" key="1">
    <source>
        <dbReference type="EMBL" id="MBT1690682.1"/>
    </source>
</evidence>